<dbReference type="InterPro" id="IPR040079">
    <property type="entry name" value="Glutathione_S-Trfase"/>
</dbReference>
<evidence type="ECO:0000256" key="2">
    <source>
        <dbReference type="PIRSR" id="PIRSR015753-2"/>
    </source>
</evidence>
<dbReference type="SFLD" id="SFLDG01206">
    <property type="entry name" value="Xi.1"/>
    <property type="match status" value="1"/>
</dbReference>
<feature type="active site" description="Nucleophile" evidence="1">
    <location>
        <position position="115"/>
    </location>
</feature>
<dbReference type="InterPro" id="IPR004045">
    <property type="entry name" value="Glutathione_S-Trfase_N"/>
</dbReference>
<feature type="domain" description="GST C-terminal" evidence="4">
    <location>
        <begin position="213"/>
        <end position="358"/>
    </location>
</feature>
<dbReference type="PROSITE" id="PS50405">
    <property type="entry name" value="GST_CTER"/>
    <property type="match status" value="1"/>
</dbReference>
<protein>
    <submittedName>
        <fullName evidence="5">Putative glutathione S-transferase</fullName>
    </submittedName>
</protein>
<dbReference type="InterPro" id="IPR016639">
    <property type="entry name" value="GST_Omega/GSH"/>
</dbReference>
<dbReference type="EMBL" id="FOXV01000007">
    <property type="protein sequence ID" value="SFQ50363.1"/>
    <property type="molecule type" value="Genomic_DNA"/>
</dbReference>
<dbReference type="GO" id="GO:0005737">
    <property type="term" value="C:cytoplasm"/>
    <property type="evidence" value="ECO:0007669"/>
    <property type="project" value="TreeGrafter"/>
</dbReference>
<dbReference type="InterPro" id="IPR047047">
    <property type="entry name" value="GST_Omega-like_C"/>
</dbReference>
<feature type="binding site" evidence="2">
    <location>
        <position position="148"/>
    </location>
    <ligand>
        <name>glutathione</name>
        <dbReference type="ChEBI" id="CHEBI:57925"/>
    </ligand>
</feature>
<organism evidence="5 6">
    <name type="scientific">Roseivivax halotolerans</name>
    <dbReference type="NCBI Taxonomy" id="93684"/>
    <lineage>
        <taxon>Bacteria</taxon>
        <taxon>Pseudomonadati</taxon>
        <taxon>Pseudomonadota</taxon>
        <taxon>Alphaproteobacteria</taxon>
        <taxon>Rhodobacterales</taxon>
        <taxon>Roseobacteraceae</taxon>
        <taxon>Roseivivax</taxon>
    </lineage>
</organism>
<dbReference type="SUPFAM" id="SSF52833">
    <property type="entry name" value="Thioredoxin-like"/>
    <property type="match status" value="1"/>
</dbReference>
<dbReference type="InterPro" id="IPR010987">
    <property type="entry name" value="Glutathione-S-Trfase_C-like"/>
</dbReference>
<dbReference type="PANTHER" id="PTHR32419:SF6">
    <property type="entry name" value="GLUTATHIONE S-TRANSFERASE OMEGA-LIKE 1-RELATED"/>
    <property type="match status" value="1"/>
</dbReference>
<dbReference type="Gene3D" id="3.40.30.10">
    <property type="entry name" value="Glutaredoxin"/>
    <property type="match status" value="1"/>
</dbReference>
<dbReference type="PANTHER" id="PTHR32419">
    <property type="entry name" value="GLUTATHIONYL-HYDROQUINONE REDUCTASE"/>
    <property type="match status" value="1"/>
</dbReference>
<name>A0A1I5Z1J9_9RHOB</name>
<dbReference type="SFLD" id="SFLDS00019">
    <property type="entry name" value="Glutathione_Transferase_(cytos"/>
    <property type="match status" value="1"/>
</dbReference>
<gene>
    <name evidence="5" type="ORF">SAMN05421853_107147</name>
</gene>
<dbReference type="SUPFAM" id="SSF47616">
    <property type="entry name" value="GST C-terminal domain-like"/>
    <property type="match status" value="1"/>
</dbReference>
<dbReference type="InterPro" id="IPR036249">
    <property type="entry name" value="Thioredoxin-like_sf"/>
</dbReference>
<dbReference type="Pfam" id="PF13409">
    <property type="entry name" value="GST_N_2"/>
    <property type="match status" value="1"/>
</dbReference>
<evidence type="ECO:0000313" key="5">
    <source>
        <dbReference type="EMBL" id="SFQ50363.1"/>
    </source>
</evidence>
<dbReference type="InterPro" id="IPR036282">
    <property type="entry name" value="Glutathione-S-Trfase_C_sf"/>
</dbReference>
<dbReference type="Proteomes" id="UP000243106">
    <property type="component" value="Unassembled WGS sequence"/>
</dbReference>
<accession>A0A1I5Z1J9</accession>
<reference evidence="6" key="1">
    <citation type="submission" date="2016-10" db="EMBL/GenBank/DDBJ databases">
        <authorList>
            <person name="Varghese N."/>
            <person name="Submissions S."/>
        </authorList>
    </citation>
    <scope>NUCLEOTIDE SEQUENCE [LARGE SCALE GENOMIC DNA]</scope>
    <source>
        <strain evidence="6">JCM 10271</strain>
    </source>
</reference>
<dbReference type="AlphaFoldDB" id="A0A1I5Z1J9"/>
<feature type="binding site" evidence="2">
    <location>
        <begin position="200"/>
        <end position="201"/>
    </location>
    <ligand>
        <name>glutathione</name>
        <dbReference type="ChEBI" id="CHEBI:57925"/>
    </ligand>
</feature>
<dbReference type="GO" id="GO:0004364">
    <property type="term" value="F:glutathione transferase activity"/>
    <property type="evidence" value="ECO:0007669"/>
    <property type="project" value="InterPro"/>
</dbReference>
<dbReference type="SFLD" id="SFLDG01148">
    <property type="entry name" value="Xi_(cytGST)"/>
    <property type="match status" value="1"/>
</dbReference>
<dbReference type="PIRSF" id="PIRSF015753">
    <property type="entry name" value="GST"/>
    <property type="match status" value="1"/>
</dbReference>
<dbReference type="Gene3D" id="1.20.1050.10">
    <property type="match status" value="1"/>
</dbReference>
<proteinExistence type="predicted"/>
<feature type="site" description="Lowers pKa of active site Cys" evidence="3">
    <location>
        <position position="305"/>
    </location>
</feature>
<dbReference type="FunFam" id="3.40.30.10:FF:000058">
    <property type="entry name" value="Glutathione S-transferase, omega"/>
    <property type="match status" value="1"/>
</dbReference>
<evidence type="ECO:0000256" key="3">
    <source>
        <dbReference type="PIRSR" id="PIRSR015753-3"/>
    </source>
</evidence>
<evidence type="ECO:0000259" key="4">
    <source>
        <dbReference type="PROSITE" id="PS50405"/>
    </source>
</evidence>
<feature type="active site" description="Proton donor/acceptor" evidence="1">
    <location>
        <position position="247"/>
    </location>
</feature>
<evidence type="ECO:0000256" key="1">
    <source>
        <dbReference type="PIRSR" id="PIRSR015753-1"/>
    </source>
</evidence>
<keyword evidence="5" id="KW-0808">Transferase</keyword>
<dbReference type="CDD" id="cd03190">
    <property type="entry name" value="GST_C_Omega_like"/>
    <property type="match status" value="1"/>
</dbReference>
<dbReference type="Pfam" id="PF13410">
    <property type="entry name" value="GST_C_2"/>
    <property type="match status" value="1"/>
</dbReference>
<keyword evidence="6" id="KW-1185">Reference proteome</keyword>
<dbReference type="STRING" id="93684.SAMN05421853_107147"/>
<sequence length="381" mass="43519">MSKKCRAVTLLPPVLDNPSHGGCALAQGGFAQVGMDLFGRRRSFPSKAQEEDMGKLVDGEWFDQGHDTSKTGGKFVRSETAFRNWITADGSPGPSGEGGFKAESGRYHLYVSYACPWAHRALVFRALKGLEDHIGVSVVHPDMLSDGWTFDQDFNEATGDRLYDLPFARDIYLKADPKMTGRVTVPILWDKERETVVSNESAEIIRMFNSAFDEITGNTNDYWPEELRDAIEPVNARIYDTVNNGVYKSGFATTQEAYDDAVHPLFESLDWIEERLGENRYLMGDRITEADWRLFTTLIRFDKVYHGHFKCNRNRIVDYPHMWGYLRELYQWPGVAETVHFDHIVRHYHYSHESVNPYRIIPIGPALDLMAPHGRESLKEA</sequence>
<feature type="binding site" evidence="2">
    <location>
        <begin position="182"/>
        <end position="185"/>
    </location>
    <ligand>
        <name>glutathione</name>
        <dbReference type="ChEBI" id="CHEBI:57925"/>
    </ligand>
</feature>
<feature type="site" description="Lowers pKa of active site Cys" evidence="3">
    <location>
        <position position="348"/>
    </location>
</feature>
<evidence type="ECO:0000313" key="6">
    <source>
        <dbReference type="Proteomes" id="UP000243106"/>
    </source>
</evidence>